<keyword evidence="5 6" id="KW-0472">Membrane</keyword>
<gene>
    <name evidence="7" type="ORF">HMF3257_33125</name>
</gene>
<dbReference type="PIRSF" id="PIRSF006324">
    <property type="entry name" value="LeuE"/>
    <property type="match status" value="1"/>
</dbReference>
<dbReference type="PANTHER" id="PTHR30086">
    <property type="entry name" value="ARGININE EXPORTER PROTEIN ARGO"/>
    <property type="match status" value="1"/>
</dbReference>
<dbReference type="AlphaFoldDB" id="A0A327NUU1"/>
<comment type="subcellular location">
    <subcellularLocation>
        <location evidence="1">Cell membrane</location>
        <topology evidence="1">Multi-pass membrane protein</topology>
    </subcellularLocation>
</comment>
<dbReference type="PANTHER" id="PTHR30086:SF20">
    <property type="entry name" value="ARGININE EXPORTER PROTEIN ARGO-RELATED"/>
    <property type="match status" value="1"/>
</dbReference>
<comment type="caution">
    <text evidence="7">The sequence shown here is derived from an EMBL/GenBank/DDBJ whole genome shotgun (WGS) entry which is preliminary data.</text>
</comment>
<evidence type="ECO:0000256" key="5">
    <source>
        <dbReference type="ARBA" id="ARBA00023136"/>
    </source>
</evidence>
<dbReference type="InterPro" id="IPR001123">
    <property type="entry name" value="LeuE-type"/>
</dbReference>
<feature type="transmembrane region" description="Helical" evidence="6">
    <location>
        <begin position="154"/>
        <end position="176"/>
    </location>
</feature>
<accession>A0A327NUU1</accession>
<feature type="transmembrane region" description="Helical" evidence="6">
    <location>
        <begin position="41"/>
        <end position="69"/>
    </location>
</feature>
<evidence type="ECO:0000256" key="1">
    <source>
        <dbReference type="ARBA" id="ARBA00004651"/>
    </source>
</evidence>
<evidence type="ECO:0000256" key="4">
    <source>
        <dbReference type="ARBA" id="ARBA00022989"/>
    </source>
</evidence>
<proteinExistence type="predicted"/>
<evidence type="ECO:0000256" key="3">
    <source>
        <dbReference type="ARBA" id="ARBA00022692"/>
    </source>
</evidence>
<keyword evidence="3 6" id="KW-0812">Transmembrane</keyword>
<keyword evidence="8" id="KW-1185">Reference proteome</keyword>
<evidence type="ECO:0000256" key="2">
    <source>
        <dbReference type="ARBA" id="ARBA00022475"/>
    </source>
</evidence>
<evidence type="ECO:0000313" key="7">
    <source>
        <dbReference type="EMBL" id="RAI77776.1"/>
    </source>
</evidence>
<dbReference type="GO" id="GO:0015171">
    <property type="term" value="F:amino acid transmembrane transporter activity"/>
    <property type="evidence" value="ECO:0007669"/>
    <property type="project" value="TreeGrafter"/>
</dbReference>
<feature type="transmembrane region" description="Helical" evidence="6">
    <location>
        <begin position="6"/>
        <end position="29"/>
    </location>
</feature>
<name>A0A327NUU1_9BACT</name>
<organism evidence="7 8">
    <name type="scientific">Spirosoma telluris</name>
    <dbReference type="NCBI Taxonomy" id="2183553"/>
    <lineage>
        <taxon>Bacteria</taxon>
        <taxon>Pseudomonadati</taxon>
        <taxon>Bacteroidota</taxon>
        <taxon>Cytophagia</taxon>
        <taxon>Cytophagales</taxon>
        <taxon>Cytophagaceae</taxon>
        <taxon>Spirosoma</taxon>
    </lineage>
</organism>
<keyword evidence="4 6" id="KW-1133">Transmembrane helix</keyword>
<evidence type="ECO:0000256" key="6">
    <source>
        <dbReference type="SAM" id="Phobius"/>
    </source>
</evidence>
<dbReference type="Proteomes" id="UP000249016">
    <property type="component" value="Unassembled WGS sequence"/>
</dbReference>
<keyword evidence="2" id="KW-1003">Cell membrane</keyword>
<feature type="transmembrane region" description="Helical" evidence="6">
    <location>
        <begin position="75"/>
        <end position="92"/>
    </location>
</feature>
<sequence>MLPINDLLLFALAALGLVLSPGPNMIYIISRSITQGRRAGLLSLLGVLTGFLMHIFLISFGLTAVFMAIPMAYEILRWLGIGYLLFLAWEAIKPGSSSPFETRNLPHDSNTKLFQMGFLTNALNPKVAVFYLSFFPQFTRPEYGSLLAQNVELGLTQLLVSATVNFLIVLSAARISRWFQARPAYIRVQKWIMASILTGLAMRMAIDKGK</sequence>
<evidence type="ECO:0000313" key="8">
    <source>
        <dbReference type="Proteomes" id="UP000249016"/>
    </source>
</evidence>
<protein>
    <submittedName>
        <fullName evidence="7">LysE family translocator</fullName>
    </submittedName>
</protein>
<reference evidence="7 8" key="1">
    <citation type="submission" date="2018-06" db="EMBL/GenBank/DDBJ databases">
        <title>Spirosoma sp. HMF3257 Genome sequencing and assembly.</title>
        <authorList>
            <person name="Kang H."/>
            <person name="Cha I."/>
            <person name="Kim H."/>
            <person name="Kang J."/>
            <person name="Joh K."/>
        </authorList>
    </citation>
    <scope>NUCLEOTIDE SEQUENCE [LARGE SCALE GENOMIC DNA]</scope>
    <source>
        <strain evidence="7 8">HMF3257</strain>
    </source>
</reference>
<dbReference type="EMBL" id="QLII01000001">
    <property type="protein sequence ID" value="RAI77776.1"/>
    <property type="molecule type" value="Genomic_DNA"/>
</dbReference>
<dbReference type="OrthoDB" id="9784202at2"/>
<dbReference type="Pfam" id="PF01810">
    <property type="entry name" value="LysE"/>
    <property type="match status" value="1"/>
</dbReference>
<dbReference type="GO" id="GO:0005886">
    <property type="term" value="C:plasma membrane"/>
    <property type="evidence" value="ECO:0007669"/>
    <property type="project" value="UniProtKB-SubCell"/>
</dbReference>
<dbReference type="RefSeq" id="WP_111348777.1">
    <property type="nucleotide sequence ID" value="NZ_QLII01000001.1"/>
</dbReference>